<dbReference type="Gene3D" id="3.30.70.1280">
    <property type="entry name" value="SP0830-like domains"/>
    <property type="match status" value="1"/>
</dbReference>
<dbReference type="AlphaFoldDB" id="A0A7Z8K314"/>
<dbReference type="OrthoDB" id="9806494at2"/>
<dbReference type="Proteomes" id="UP000308121">
    <property type="component" value="Unassembled WGS sequence"/>
</dbReference>
<gene>
    <name evidence="1" type="ORF">FA014_03250</name>
</gene>
<evidence type="ECO:0000313" key="1">
    <source>
        <dbReference type="EMBL" id="TKR26888.1"/>
    </source>
</evidence>
<protein>
    <submittedName>
        <fullName evidence="1">DUF1697 domain-containing protein</fullName>
    </submittedName>
</protein>
<dbReference type="PIRSF" id="PIRSF008502">
    <property type="entry name" value="UCP008502"/>
    <property type="match status" value="1"/>
</dbReference>
<reference evidence="1 2" key="1">
    <citation type="submission" date="2019-05" db="EMBL/GenBank/DDBJ databases">
        <title>Genome sequence of Cellulomonas hominis strain CS1.</title>
        <authorList>
            <person name="Belmont J."/>
            <person name="Maclea K.S."/>
        </authorList>
    </citation>
    <scope>NUCLEOTIDE SEQUENCE [LARGE SCALE GENOMIC DNA]</scope>
    <source>
        <strain evidence="1 2">CS1</strain>
    </source>
</reference>
<dbReference type="RefSeq" id="WP_154728274.1">
    <property type="nucleotide sequence ID" value="NZ_SZYE01000012.1"/>
</dbReference>
<evidence type="ECO:0000313" key="2">
    <source>
        <dbReference type="Proteomes" id="UP000308121"/>
    </source>
</evidence>
<dbReference type="Pfam" id="PF08002">
    <property type="entry name" value="DUF1697"/>
    <property type="match status" value="1"/>
</dbReference>
<accession>A0A7Z8K314</accession>
<dbReference type="InterPro" id="IPR012545">
    <property type="entry name" value="DUF1697"/>
</dbReference>
<dbReference type="PANTHER" id="PTHR36439">
    <property type="entry name" value="BLL4334 PROTEIN"/>
    <property type="match status" value="1"/>
</dbReference>
<dbReference type="SUPFAM" id="SSF160379">
    <property type="entry name" value="SP0830-like"/>
    <property type="match status" value="1"/>
</dbReference>
<dbReference type="PANTHER" id="PTHR36439:SF1">
    <property type="entry name" value="DUF1697 DOMAIN-CONTAINING PROTEIN"/>
    <property type="match status" value="1"/>
</dbReference>
<dbReference type="EMBL" id="SZYE01000012">
    <property type="protein sequence ID" value="TKR26888.1"/>
    <property type="molecule type" value="Genomic_DNA"/>
</dbReference>
<sequence>MTSADPDPVPPGERVLVLLRAVNVGGRSALPMADLRAAAADLGHADVATHLTTGNLLLAPGPGSPGTLGDLADALTTGLTERVGRPLALTVRTRAQVDDLVAANPYPGPAANDPAHLVVVFLDGPARADGRMDLSGYGRERGTWRGSEGYVHYPDGIGRSKVTAGVLDRLAGRTGTARNWRTVLALQEKLAG</sequence>
<name>A0A7Z8K314_9CELL</name>
<proteinExistence type="predicted"/>
<organism evidence="1 2">
    <name type="scientific">Cellulomonas hominis</name>
    <dbReference type="NCBI Taxonomy" id="156981"/>
    <lineage>
        <taxon>Bacteria</taxon>
        <taxon>Bacillati</taxon>
        <taxon>Actinomycetota</taxon>
        <taxon>Actinomycetes</taxon>
        <taxon>Micrococcales</taxon>
        <taxon>Cellulomonadaceae</taxon>
        <taxon>Cellulomonas</taxon>
    </lineage>
</organism>
<comment type="caution">
    <text evidence="1">The sequence shown here is derived from an EMBL/GenBank/DDBJ whole genome shotgun (WGS) entry which is preliminary data.</text>
</comment>